<sequence length="265" mass="28915">MAGVRRHLMGSSTAGIDLSVSRNNNRAPFPLKIRCNGAVSATPTRGVNASVPANALAAEGPSCIFARSAYYSGKPLIVDDMFDRVELKLRRYGSKSVVKYPRCSLRRQLTYADAEEDPSQVFALASVWLLFLAFGSSACLLPTIYTVGLAYRDAFSSGLYSSTASLLEFLDMLTGVLFMALGAVIGFPVATASIGALQGLWRNDLVALKGSCPSCGEEVFAFVRLDKSGNKHRADCHQSMSGPRRKWVYGRVYLVPGRNRRKRWV</sequence>
<dbReference type="PANTHER" id="PTHR31032:SF2">
    <property type="entry name" value="PGR5-LIKE A PROTEIN"/>
    <property type="match status" value="1"/>
</dbReference>
<dbReference type="GO" id="GO:0009773">
    <property type="term" value="P:photosynthetic electron transport in photosystem I"/>
    <property type="evidence" value="ECO:0007669"/>
    <property type="project" value="InterPro"/>
</dbReference>
<accession>A0AAN8VIT1</accession>
<dbReference type="GO" id="GO:0009535">
    <property type="term" value="C:chloroplast thylakoid membrane"/>
    <property type="evidence" value="ECO:0007669"/>
    <property type="project" value="InterPro"/>
</dbReference>
<evidence type="ECO:0000256" key="1">
    <source>
        <dbReference type="SAM" id="Phobius"/>
    </source>
</evidence>
<dbReference type="Proteomes" id="UP001370490">
    <property type="component" value="Unassembled WGS sequence"/>
</dbReference>
<feature type="transmembrane region" description="Helical" evidence="1">
    <location>
        <begin position="127"/>
        <end position="152"/>
    </location>
</feature>
<keyword evidence="3" id="KW-1185">Reference proteome</keyword>
<organism evidence="2 3">
    <name type="scientific">Dillenia turbinata</name>
    <dbReference type="NCBI Taxonomy" id="194707"/>
    <lineage>
        <taxon>Eukaryota</taxon>
        <taxon>Viridiplantae</taxon>
        <taxon>Streptophyta</taxon>
        <taxon>Embryophyta</taxon>
        <taxon>Tracheophyta</taxon>
        <taxon>Spermatophyta</taxon>
        <taxon>Magnoliopsida</taxon>
        <taxon>eudicotyledons</taxon>
        <taxon>Gunneridae</taxon>
        <taxon>Pentapetalae</taxon>
        <taxon>Dilleniales</taxon>
        <taxon>Dilleniaceae</taxon>
        <taxon>Dillenia</taxon>
    </lineage>
</organism>
<dbReference type="GO" id="GO:0016730">
    <property type="term" value="F:oxidoreductase activity, acting on iron-sulfur proteins as donors"/>
    <property type="evidence" value="ECO:0007669"/>
    <property type="project" value="InterPro"/>
</dbReference>
<keyword evidence="1" id="KW-0812">Transmembrane</keyword>
<protein>
    <submittedName>
        <fullName evidence="2">Uncharacterized protein</fullName>
    </submittedName>
</protein>
<comment type="caution">
    <text evidence="2">The sequence shown here is derived from an EMBL/GenBank/DDBJ whole genome shotgun (WGS) entry which is preliminary data.</text>
</comment>
<reference evidence="2 3" key="1">
    <citation type="submission" date="2023-12" db="EMBL/GenBank/DDBJ databases">
        <title>A high-quality genome assembly for Dillenia turbinata (Dilleniales).</title>
        <authorList>
            <person name="Chanderbali A."/>
        </authorList>
    </citation>
    <scope>NUCLEOTIDE SEQUENCE [LARGE SCALE GENOMIC DNA]</scope>
    <source>
        <strain evidence="2">LSX21</strain>
        <tissue evidence="2">Leaf</tissue>
    </source>
</reference>
<proteinExistence type="predicted"/>
<dbReference type="EMBL" id="JBAMMX010000007">
    <property type="protein sequence ID" value="KAK6935843.1"/>
    <property type="molecule type" value="Genomic_DNA"/>
</dbReference>
<keyword evidence="1" id="KW-0472">Membrane</keyword>
<evidence type="ECO:0000313" key="2">
    <source>
        <dbReference type="EMBL" id="KAK6935843.1"/>
    </source>
</evidence>
<dbReference type="PANTHER" id="PTHR31032">
    <property type="entry name" value="PGR5-LIKE PROTEIN 1B, CHLOROPLASTIC"/>
    <property type="match status" value="1"/>
</dbReference>
<gene>
    <name evidence="2" type="ORF">RJ641_032873</name>
</gene>
<feature type="transmembrane region" description="Helical" evidence="1">
    <location>
        <begin position="172"/>
        <end position="197"/>
    </location>
</feature>
<keyword evidence="1" id="KW-1133">Transmembrane helix</keyword>
<dbReference type="AlphaFoldDB" id="A0AAN8VIT1"/>
<dbReference type="InterPro" id="IPR039987">
    <property type="entry name" value="PGRL1"/>
</dbReference>
<name>A0AAN8VIT1_9MAGN</name>
<evidence type="ECO:0000313" key="3">
    <source>
        <dbReference type="Proteomes" id="UP001370490"/>
    </source>
</evidence>